<evidence type="ECO:0000256" key="1">
    <source>
        <dbReference type="SAM" id="Phobius"/>
    </source>
</evidence>
<evidence type="ECO:0000313" key="3">
    <source>
        <dbReference type="Proteomes" id="UP000198287"/>
    </source>
</evidence>
<dbReference type="EMBL" id="LNIX01000046">
    <property type="protein sequence ID" value="OXA38447.1"/>
    <property type="molecule type" value="Genomic_DNA"/>
</dbReference>
<reference evidence="2 3" key="1">
    <citation type="submission" date="2015-12" db="EMBL/GenBank/DDBJ databases">
        <title>The genome of Folsomia candida.</title>
        <authorList>
            <person name="Faddeeva A."/>
            <person name="Derks M.F."/>
            <person name="Anvar Y."/>
            <person name="Smit S."/>
            <person name="Van Straalen N."/>
            <person name="Roelofs D."/>
        </authorList>
    </citation>
    <scope>NUCLEOTIDE SEQUENCE [LARGE SCALE GENOMIC DNA]</scope>
    <source>
        <strain evidence="2 3">VU population</strain>
        <tissue evidence="2">Whole body</tissue>
    </source>
</reference>
<sequence length="123" mass="13846">MAVGPIIRGIAGRQSWTGVMDFITSIRAAFGKSREFSDKQGFDDTQKGLLQYTVVNAFQLDELTKSIDRLVQIMHEAKTEEGKSDGQNYWFFAGILGVMIINLVMIVATNMRKNEQNVNLIRT</sequence>
<protein>
    <submittedName>
        <fullName evidence="2">Uncharacterized protein</fullName>
    </submittedName>
</protein>
<organism evidence="2 3">
    <name type="scientific">Folsomia candida</name>
    <name type="common">Springtail</name>
    <dbReference type="NCBI Taxonomy" id="158441"/>
    <lineage>
        <taxon>Eukaryota</taxon>
        <taxon>Metazoa</taxon>
        <taxon>Ecdysozoa</taxon>
        <taxon>Arthropoda</taxon>
        <taxon>Hexapoda</taxon>
        <taxon>Collembola</taxon>
        <taxon>Entomobryomorpha</taxon>
        <taxon>Isotomoidea</taxon>
        <taxon>Isotomidae</taxon>
        <taxon>Proisotominae</taxon>
        <taxon>Folsomia</taxon>
    </lineage>
</organism>
<dbReference type="AlphaFoldDB" id="A0A226D159"/>
<gene>
    <name evidence="2" type="ORF">Fcan01_26780</name>
</gene>
<name>A0A226D159_FOLCA</name>
<dbReference type="Proteomes" id="UP000198287">
    <property type="component" value="Unassembled WGS sequence"/>
</dbReference>
<proteinExistence type="predicted"/>
<accession>A0A226D159</accession>
<keyword evidence="1" id="KW-0812">Transmembrane</keyword>
<keyword evidence="3" id="KW-1185">Reference proteome</keyword>
<feature type="transmembrane region" description="Helical" evidence="1">
    <location>
        <begin position="89"/>
        <end position="108"/>
    </location>
</feature>
<comment type="caution">
    <text evidence="2">The sequence shown here is derived from an EMBL/GenBank/DDBJ whole genome shotgun (WGS) entry which is preliminary data.</text>
</comment>
<keyword evidence="1" id="KW-1133">Transmembrane helix</keyword>
<evidence type="ECO:0000313" key="2">
    <source>
        <dbReference type="EMBL" id="OXA38447.1"/>
    </source>
</evidence>
<keyword evidence="1" id="KW-0472">Membrane</keyword>